<keyword evidence="4 7" id="KW-0456">Lyase</keyword>
<dbReference type="PANTHER" id="PTHR48097">
    <property type="entry name" value="L-THREONINE ALDOLASE-RELATED"/>
    <property type="match status" value="1"/>
</dbReference>
<dbReference type="FunFam" id="3.40.640.10:FF:000030">
    <property type="entry name" value="Low-specificity L-threonine aldolase"/>
    <property type="match status" value="1"/>
</dbReference>
<evidence type="ECO:0000259" key="6">
    <source>
        <dbReference type="Pfam" id="PF01212"/>
    </source>
</evidence>
<dbReference type="InterPro" id="IPR015421">
    <property type="entry name" value="PyrdxlP-dep_Trfase_major"/>
</dbReference>
<evidence type="ECO:0000256" key="5">
    <source>
        <dbReference type="PIRSR" id="PIRSR017617-1"/>
    </source>
</evidence>
<dbReference type="OrthoDB" id="9774495at2"/>
<comment type="similarity">
    <text evidence="2">Belongs to the threonine aldolase family.</text>
</comment>
<proteinExistence type="inferred from homology"/>
<dbReference type="PIRSF" id="PIRSF017617">
    <property type="entry name" value="Thr_aldolase"/>
    <property type="match status" value="1"/>
</dbReference>
<dbReference type="KEGG" id="ock:EXM22_14990"/>
<reference evidence="7 8" key="1">
    <citation type="submission" date="2019-02" db="EMBL/GenBank/DDBJ databases">
        <title>Complete Genome Sequence and Methylome Analysis of free living Spirochaetas.</title>
        <authorList>
            <person name="Fomenkov A."/>
            <person name="Dubinina G."/>
            <person name="Leshcheva N."/>
            <person name="Mikheeva N."/>
            <person name="Grabovich M."/>
            <person name="Vincze T."/>
            <person name="Roberts R.J."/>
        </authorList>
    </citation>
    <scope>NUCLEOTIDE SEQUENCE [LARGE SCALE GENOMIC DNA]</scope>
    <source>
        <strain evidence="7 8">K2</strain>
    </source>
</reference>
<dbReference type="InterPro" id="IPR015424">
    <property type="entry name" value="PyrdxlP-dep_Trfase"/>
</dbReference>
<dbReference type="RefSeq" id="WP_149487296.1">
    <property type="nucleotide sequence ID" value="NZ_CP036150.1"/>
</dbReference>
<dbReference type="EMBL" id="CP036150">
    <property type="protein sequence ID" value="QEN09222.1"/>
    <property type="molecule type" value="Genomic_DNA"/>
</dbReference>
<dbReference type="Proteomes" id="UP000324209">
    <property type="component" value="Chromosome"/>
</dbReference>
<organism evidence="7 8">
    <name type="scientific">Oceanispirochaeta crateris</name>
    <dbReference type="NCBI Taxonomy" id="2518645"/>
    <lineage>
        <taxon>Bacteria</taxon>
        <taxon>Pseudomonadati</taxon>
        <taxon>Spirochaetota</taxon>
        <taxon>Spirochaetia</taxon>
        <taxon>Spirochaetales</taxon>
        <taxon>Spirochaetaceae</taxon>
        <taxon>Oceanispirochaeta</taxon>
    </lineage>
</organism>
<dbReference type="PANTHER" id="PTHR48097:SF9">
    <property type="entry name" value="L-THREONINE ALDOLASE"/>
    <property type="match status" value="1"/>
</dbReference>
<accession>A0A5C1QT81</accession>
<feature type="modified residue" description="N6-(pyridoxal phosphate)lysine" evidence="5">
    <location>
        <position position="199"/>
    </location>
</feature>
<dbReference type="SUPFAM" id="SSF53383">
    <property type="entry name" value="PLP-dependent transferases"/>
    <property type="match status" value="1"/>
</dbReference>
<evidence type="ECO:0000256" key="2">
    <source>
        <dbReference type="ARBA" id="ARBA00006966"/>
    </source>
</evidence>
<evidence type="ECO:0000313" key="7">
    <source>
        <dbReference type="EMBL" id="QEN09222.1"/>
    </source>
</evidence>
<evidence type="ECO:0000256" key="1">
    <source>
        <dbReference type="ARBA" id="ARBA00001933"/>
    </source>
</evidence>
<dbReference type="InterPro" id="IPR001597">
    <property type="entry name" value="ArAA_b-elim_lyase/Thr_aldolase"/>
</dbReference>
<dbReference type="Gene3D" id="3.40.640.10">
    <property type="entry name" value="Type I PLP-dependent aspartate aminotransferase-like (Major domain)"/>
    <property type="match status" value="1"/>
</dbReference>
<name>A0A5C1QT81_9SPIO</name>
<keyword evidence="8" id="KW-1185">Reference proteome</keyword>
<dbReference type="AlphaFoldDB" id="A0A5C1QT81"/>
<protein>
    <submittedName>
        <fullName evidence="7">Low-specificity L-threonine aldolase</fullName>
        <ecNumber evidence="7">4.1.2.48</ecNumber>
    </submittedName>
</protein>
<dbReference type="InterPro" id="IPR015422">
    <property type="entry name" value="PyrdxlP-dep_Trfase_small"/>
</dbReference>
<dbReference type="NCBIfam" id="NF041359">
    <property type="entry name" value="GntG_guanitoxin"/>
    <property type="match status" value="1"/>
</dbReference>
<gene>
    <name evidence="7" type="ORF">EXM22_14990</name>
</gene>
<dbReference type="GO" id="GO:0006567">
    <property type="term" value="P:L-threonine catabolic process"/>
    <property type="evidence" value="ECO:0007669"/>
    <property type="project" value="TreeGrafter"/>
</dbReference>
<comment type="cofactor">
    <cofactor evidence="1">
        <name>pyridoxal 5'-phosphate</name>
        <dbReference type="ChEBI" id="CHEBI:597326"/>
    </cofactor>
</comment>
<keyword evidence="3" id="KW-0663">Pyridoxal phosphate</keyword>
<dbReference type="EC" id="4.1.2.48" evidence="7"/>
<dbReference type="GO" id="GO:0006545">
    <property type="term" value="P:glycine biosynthetic process"/>
    <property type="evidence" value="ECO:0007669"/>
    <property type="project" value="TreeGrafter"/>
</dbReference>
<sequence>MIELRSDTFTKPDKAMRQAMYDAELGDDVYGEDPSVNALEAKMAELCEAEASLFVSSGTMGNLLPLIILGGRGKEVILHENAHILQHEVGGVAAVAGTLPIATPGERGILSAAAVKSRIKENDYDMAHTSLIAIENTHNFEGGSCWKKEQLEELSAFARSKNLPIHMDGARCFNASVSTGISLSEIFSHCTTANLCLSKGLGAPVGSMIVGPKDIIEESRRWRKILGGGMRQAGVLAAAGLYALEHNIQRLAEDHHNARVLAECLKQCSWAQVDINRVETNIIFIETPGLDARKVEALLLEKGVRVIATADQEIRLVTSLSVSAEEINSACRIFRELKISS</sequence>
<dbReference type="Pfam" id="PF01212">
    <property type="entry name" value="Beta_elim_lyase"/>
    <property type="match status" value="1"/>
</dbReference>
<evidence type="ECO:0000256" key="3">
    <source>
        <dbReference type="ARBA" id="ARBA00022898"/>
    </source>
</evidence>
<dbReference type="GO" id="GO:0005829">
    <property type="term" value="C:cytosol"/>
    <property type="evidence" value="ECO:0007669"/>
    <property type="project" value="TreeGrafter"/>
</dbReference>
<evidence type="ECO:0000313" key="8">
    <source>
        <dbReference type="Proteomes" id="UP000324209"/>
    </source>
</evidence>
<evidence type="ECO:0000256" key="4">
    <source>
        <dbReference type="ARBA" id="ARBA00023239"/>
    </source>
</evidence>
<dbReference type="InterPro" id="IPR023603">
    <property type="entry name" value="Low_specificity_L-TA-like"/>
</dbReference>
<feature type="domain" description="Aromatic amino acid beta-eliminating lyase/threonine aldolase" evidence="6">
    <location>
        <begin position="3"/>
        <end position="285"/>
    </location>
</feature>
<dbReference type="GO" id="GO:0008732">
    <property type="term" value="F:L-allo-threonine aldolase activity"/>
    <property type="evidence" value="ECO:0007669"/>
    <property type="project" value="TreeGrafter"/>
</dbReference>
<dbReference type="NCBIfam" id="NF007825">
    <property type="entry name" value="PRK10534.1"/>
    <property type="match status" value="1"/>
</dbReference>
<dbReference type="Gene3D" id="3.90.1150.10">
    <property type="entry name" value="Aspartate Aminotransferase, domain 1"/>
    <property type="match status" value="1"/>
</dbReference>